<keyword evidence="2" id="KW-1185">Reference proteome</keyword>
<sequence>MIPWGTSNENINTLEKAQAAKRLQDNDDFRLIMECIEDDIFASFRAVSIGDSEKLSNVHALSHGFKLVNDRISKYIELAIFEARQEELSDE</sequence>
<name>A0ABT4KAU0_9HYPH</name>
<evidence type="ECO:0000313" key="1">
    <source>
        <dbReference type="EMBL" id="MCZ4089077.1"/>
    </source>
</evidence>
<protein>
    <submittedName>
        <fullName evidence="1">Uncharacterized protein</fullName>
    </submittedName>
</protein>
<comment type="caution">
    <text evidence="1">The sequence shown here is derived from an EMBL/GenBank/DDBJ whole genome shotgun (WGS) entry which is preliminary data.</text>
</comment>
<proteinExistence type="predicted"/>
<dbReference type="EMBL" id="JAPVOI010000003">
    <property type="protein sequence ID" value="MCZ4089077.1"/>
    <property type="molecule type" value="Genomic_DNA"/>
</dbReference>
<evidence type="ECO:0000313" key="2">
    <source>
        <dbReference type="Proteomes" id="UP001079430"/>
    </source>
</evidence>
<gene>
    <name evidence="1" type="ORF">O3W52_03065</name>
</gene>
<reference evidence="1" key="1">
    <citation type="submission" date="2022-10" db="EMBL/GenBank/DDBJ databases">
        <title>Whole genome sequencing of three plant growth promoting bacteria isolated from Vachellia tortilis subsp. raddiana in Morocco.</title>
        <authorList>
            <person name="Hnini M."/>
            <person name="Zouagui R."/>
            <person name="Zouagui H."/>
            <person name="Chemao Elfihri M.-W."/>
            <person name="Ibrahimi A."/>
            <person name="Sbabou L."/>
            <person name="Aurag J."/>
        </authorList>
    </citation>
    <scope>NUCLEOTIDE SEQUENCE</scope>
    <source>
        <strain evidence="1">LMR678</strain>
    </source>
</reference>
<dbReference type="Proteomes" id="UP001079430">
    <property type="component" value="Unassembled WGS sequence"/>
</dbReference>
<dbReference type="RefSeq" id="WP_269275400.1">
    <property type="nucleotide sequence ID" value="NZ_JAPVOI010000003.1"/>
</dbReference>
<organism evidence="1 2">
    <name type="scientific">Sinorhizobium psoraleae</name>
    <dbReference type="NCBI Taxonomy" id="520838"/>
    <lineage>
        <taxon>Bacteria</taxon>
        <taxon>Pseudomonadati</taxon>
        <taxon>Pseudomonadota</taxon>
        <taxon>Alphaproteobacteria</taxon>
        <taxon>Hyphomicrobiales</taxon>
        <taxon>Rhizobiaceae</taxon>
        <taxon>Sinorhizobium/Ensifer group</taxon>
        <taxon>Sinorhizobium</taxon>
    </lineage>
</organism>
<accession>A0ABT4KAU0</accession>